<keyword evidence="1" id="KW-0678">Repressor</keyword>
<dbReference type="Pfam" id="PF07729">
    <property type="entry name" value="FCD"/>
    <property type="match status" value="1"/>
</dbReference>
<evidence type="ECO:0000256" key="1">
    <source>
        <dbReference type="ARBA" id="ARBA00022491"/>
    </source>
</evidence>
<comment type="function">
    <text evidence="5">Transcriptional repressor for the pyruvate dehydrogenase complex genes aceEF and lpd.</text>
</comment>
<evidence type="ECO:0000256" key="2">
    <source>
        <dbReference type="ARBA" id="ARBA00023015"/>
    </source>
</evidence>
<dbReference type="PANTHER" id="PTHR43537:SF34">
    <property type="entry name" value="PYRUVATE DEHYDROGENASE COMPLEX REPRESSOR"/>
    <property type="match status" value="1"/>
</dbReference>
<dbReference type="Gene3D" id="1.10.10.10">
    <property type="entry name" value="Winged helix-like DNA-binding domain superfamily/Winged helix DNA-binding domain"/>
    <property type="match status" value="1"/>
</dbReference>
<reference evidence="8" key="1">
    <citation type="submission" date="2021-11" db="EMBL/GenBank/DDBJ databases">
        <authorList>
            <person name="Rodrigo-Torres L."/>
            <person name="Arahal R. D."/>
            <person name="Lucena T."/>
        </authorList>
    </citation>
    <scope>NUCLEOTIDE SEQUENCE</scope>
    <source>
        <strain evidence="8">CECT 7929</strain>
    </source>
</reference>
<dbReference type="SMART" id="SM00345">
    <property type="entry name" value="HTH_GNTR"/>
    <property type="match status" value="1"/>
</dbReference>
<dbReference type="NCBIfam" id="NF007001">
    <property type="entry name" value="PRK09464.1"/>
    <property type="match status" value="1"/>
</dbReference>
<dbReference type="RefSeq" id="WP_237467056.1">
    <property type="nucleotide sequence ID" value="NZ_CAKLDI010000001.1"/>
</dbReference>
<dbReference type="CDD" id="cd07377">
    <property type="entry name" value="WHTH_GntR"/>
    <property type="match status" value="1"/>
</dbReference>
<keyword evidence="8" id="KW-0670">Pyruvate</keyword>
<dbReference type="InterPro" id="IPR036388">
    <property type="entry name" value="WH-like_DNA-bd_sf"/>
</dbReference>
<keyword evidence="4" id="KW-0804">Transcription</keyword>
<gene>
    <name evidence="8" type="primary">pdhR</name>
    <name evidence="8" type="ORF">VST7929_02363</name>
</gene>
<dbReference type="SUPFAM" id="SSF46785">
    <property type="entry name" value="Winged helix' DNA-binding domain"/>
    <property type="match status" value="1"/>
</dbReference>
<evidence type="ECO:0000256" key="3">
    <source>
        <dbReference type="ARBA" id="ARBA00023125"/>
    </source>
</evidence>
<keyword evidence="9" id="KW-1185">Reference proteome</keyword>
<accession>A0ABN8DWU1</accession>
<name>A0ABN8DWU1_9VIBR</name>
<evidence type="ECO:0000259" key="7">
    <source>
        <dbReference type="PROSITE" id="PS50949"/>
    </source>
</evidence>
<organism evidence="8 9">
    <name type="scientific">Vibrio stylophorae</name>
    <dbReference type="NCBI Taxonomy" id="659351"/>
    <lineage>
        <taxon>Bacteria</taxon>
        <taxon>Pseudomonadati</taxon>
        <taxon>Pseudomonadota</taxon>
        <taxon>Gammaproteobacteria</taxon>
        <taxon>Vibrionales</taxon>
        <taxon>Vibrionaceae</taxon>
        <taxon>Vibrio</taxon>
    </lineage>
</organism>
<dbReference type="SMART" id="SM00895">
    <property type="entry name" value="FCD"/>
    <property type="match status" value="1"/>
</dbReference>
<comment type="caution">
    <text evidence="8">The sequence shown here is derived from an EMBL/GenBank/DDBJ whole genome shotgun (WGS) entry which is preliminary data.</text>
</comment>
<dbReference type="PROSITE" id="PS50949">
    <property type="entry name" value="HTH_GNTR"/>
    <property type="match status" value="1"/>
</dbReference>
<dbReference type="InterPro" id="IPR036390">
    <property type="entry name" value="WH_DNA-bd_sf"/>
</dbReference>
<dbReference type="Gene3D" id="1.20.120.530">
    <property type="entry name" value="GntR ligand-binding domain-like"/>
    <property type="match status" value="1"/>
</dbReference>
<keyword evidence="2" id="KW-0805">Transcription regulation</keyword>
<evidence type="ECO:0000256" key="6">
    <source>
        <dbReference type="ARBA" id="ARBA00039592"/>
    </source>
</evidence>
<dbReference type="EMBL" id="CAKLDI010000001">
    <property type="protein sequence ID" value="CAH0534431.1"/>
    <property type="molecule type" value="Genomic_DNA"/>
</dbReference>
<proteinExistence type="predicted"/>
<evidence type="ECO:0000313" key="8">
    <source>
        <dbReference type="EMBL" id="CAH0534431.1"/>
    </source>
</evidence>
<evidence type="ECO:0000256" key="4">
    <source>
        <dbReference type="ARBA" id="ARBA00023163"/>
    </source>
</evidence>
<evidence type="ECO:0000313" key="9">
    <source>
        <dbReference type="Proteomes" id="UP000838672"/>
    </source>
</evidence>
<feature type="domain" description="HTH gntR-type" evidence="7">
    <location>
        <begin position="9"/>
        <end position="77"/>
    </location>
</feature>
<dbReference type="PANTHER" id="PTHR43537">
    <property type="entry name" value="TRANSCRIPTIONAL REGULATOR, GNTR FAMILY"/>
    <property type="match status" value="1"/>
</dbReference>
<dbReference type="PRINTS" id="PR00035">
    <property type="entry name" value="HTHGNTR"/>
</dbReference>
<dbReference type="InterPro" id="IPR011711">
    <property type="entry name" value="GntR_C"/>
</dbReference>
<dbReference type="InterPro" id="IPR008920">
    <property type="entry name" value="TF_FadR/GntR_C"/>
</dbReference>
<dbReference type="Proteomes" id="UP000838672">
    <property type="component" value="Unassembled WGS sequence"/>
</dbReference>
<dbReference type="InterPro" id="IPR000524">
    <property type="entry name" value="Tscrpt_reg_HTH_GntR"/>
</dbReference>
<keyword evidence="3" id="KW-0238">DNA-binding</keyword>
<dbReference type="Pfam" id="PF00392">
    <property type="entry name" value="GntR"/>
    <property type="match status" value="1"/>
</dbReference>
<evidence type="ECO:0000256" key="5">
    <source>
        <dbReference type="ARBA" id="ARBA00037357"/>
    </source>
</evidence>
<protein>
    <recommendedName>
        <fullName evidence="6">Pyruvate dehydrogenase complex repressor</fullName>
    </recommendedName>
</protein>
<dbReference type="SUPFAM" id="SSF48008">
    <property type="entry name" value="GntR ligand-binding domain-like"/>
    <property type="match status" value="1"/>
</dbReference>
<sequence length="253" mass="28570">MSHVPIRAPKLADMIATELERLILEGHFAAGAQLPPERELAKQFDVSRPSLREAILKLEAKGLLSRKQGGGTFVTHTLWPDFSQPLATLMATYPEAPFDLLESRHALESVSAYYAALRGTEEDFEHIQHAQQAIENAQKKGQQEQEASAVVRYLNAVVEATHNVVLLHVVRALSPLLEQNILQNFGLLYRRVEVIEKVSEHRAMVVDAILSRQPEKARDAAHAHLAYLEETLLQLSREELRRERALRRIATTR</sequence>